<protein>
    <submittedName>
        <fullName evidence="2">Uncharacterized protein</fullName>
    </submittedName>
</protein>
<feature type="region of interest" description="Disordered" evidence="1">
    <location>
        <begin position="1"/>
        <end position="87"/>
    </location>
</feature>
<evidence type="ECO:0000256" key="1">
    <source>
        <dbReference type="SAM" id="MobiDB-lite"/>
    </source>
</evidence>
<comment type="caution">
    <text evidence="2">The sequence shown here is derived from an EMBL/GenBank/DDBJ whole genome shotgun (WGS) entry which is preliminary data.</text>
</comment>
<dbReference type="EMBL" id="VSSQ01001563">
    <property type="protein sequence ID" value="MPM09389.1"/>
    <property type="molecule type" value="Genomic_DNA"/>
</dbReference>
<sequence length="159" mass="17189">MLPDLPHEEENPFRWSGAVAPEDRRTGHHEEPVLVEKKTGESVTPGLAGQGGSLVPDPVHKGRGTVGEDRSRRDHRPVRGEKNHGGEVQGFQGLLLEVHSLVHPAHVVHVGVGVVPEGPVAVDPKKRLRFPGENVLRPGGIFEEGLGFKIPVAVQNKHS</sequence>
<dbReference type="AlphaFoldDB" id="A0A644WZX2"/>
<feature type="compositionally biased region" description="Basic and acidic residues" evidence="1">
    <location>
        <begin position="66"/>
        <end position="85"/>
    </location>
</feature>
<evidence type="ECO:0000313" key="2">
    <source>
        <dbReference type="EMBL" id="MPM09389.1"/>
    </source>
</evidence>
<feature type="compositionally biased region" description="Basic and acidic residues" evidence="1">
    <location>
        <begin position="1"/>
        <end position="12"/>
    </location>
</feature>
<gene>
    <name evidence="2" type="ORF">SDC9_55706</name>
</gene>
<accession>A0A644WZX2</accession>
<name>A0A644WZX2_9ZZZZ</name>
<proteinExistence type="predicted"/>
<feature type="compositionally biased region" description="Basic and acidic residues" evidence="1">
    <location>
        <begin position="21"/>
        <end position="40"/>
    </location>
</feature>
<organism evidence="2">
    <name type="scientific">bioreactor metagenome</name>
    <dbReference type="NCBI Taxonomy" id="1076179"/>
    <lineage>
        <taxon>unclassified sequences</taxon>
        <taxon>metagenomes</taxon>
        <taxon>ecological metagenomes</taxon>
    </lineage>
</organism>
<reference evidence="2" key="1">
    <citation type="submission" date="2019-08" db="EMBL/GenBank/DDBJ databases">
        <authorList>
            <person name="Kucharzyk K."/>
            <person name="Murdoch R.W."/>
            <person name="Higgins S."/>
            <person name="Loffler F."/>
        </authorList>
    </citation>
    <scope>NUCLEOTIDE SEQUENCE</scope>
</reference>